<reference evidence="1 2" key="1">
    <citation type="submission" date="2019-06" db="EMBL/GenBank/DDBJ databases">
        <title>WGS assembly of Gossypium darwinii.</title>
        <authorList>
            <person name="Chen Z.J."/>
            <person name="Sreedasyam A."/>
            <person name="Ando A."/>
            <person name="Song Q."/>
            <person name="De L."/>
            <person name="Hulse-Kemp A."/>
            <person name="Ding M."/>
            <person name="Ye W."/>
            <person name="Kirkbride R."/>
            <person name="Jenkins J."/>
            <person name="Plott C."/>
            <person name="Lovell J."/>
            <person name="Lin Y.-M."/>
            <person name="Vaughn R."/>
            <person name="Liu B."/>
            <person name="Li W."/>
            <person name="Simpson S."/>
            <person name="Scheffler B."/>
            <person name="Saski C."/>
            <person name="Grover C."/>
            <person name="Hu G."/>
            <person name="Conover J."/>
            <person name="Carlson J."/>
            <person name="Shu S."/>
            <person name="Boston L."/>
            <person name="Williams M."/>
            <person name="Peterson D."/>
            <person name="Mcgee K."/>
            <person name="Jones D."/>
            <person name="Wendel J."/>
            <person name="Stelly D."/>
            <person name="Grimwood J."/>
            <person name="Schmutz J."/>
        </authorList>
    </citation>
    <scope>NUCLEOTIDE SEQUENCE [LARGE SCALE GENOMIC DNA]</scope>
    <source>
        <strain evidence="1">1808015.09</strain>
    </source>
</reference>
<protein>
    <submittedName>
        <fullName evidence="1">Uncharacterized protein</fullName>
    </submittedName>
</protein>
<dbReference type="AlphaFoldDB" id="A0A5D2ANA6"/>
<dbReference type="EMBL" id="CM017711">
    <property type="protein sequence ID" value="TYG45455.1"/>
    <property type="molecule type" value="Genomic_DNA"/>
</dbReference>
<organism evidence="1 2">
    <name type="scientific">Gossypium darwinii</name>
    <name type="common">Darwin's cotton</name>
    <name type="synonym">Gossypium barbadense var. darwinii</name>
    <dbReference type="NCBI Taxonomy" id="34276"/>
    <lineage>
        <taxon>Eukaryota</taxon>
        <taxon>Viridiplantae</taxon>
        <taxon>Streptophyta</taxon>
        <taxon>Embryophyta</taxon>
        <taxon>Tracheophyta</taxon>
        <taxon>Spermatophyta</taxon>
        <taxon>Magnoliopsida</taxon>
        <taxon>eudicotyledons</taxon>
        <taxon>Gunneridae</taxon>
        <taxon>Pentapetalae</taxon>
        <taxon>rosids</taxon>
        <taxon>malvids</taxon>
        <taxon>Malvales</taxon>
        <taxon>Malvaceae</taxon>
        <taxon>Malvoideae</taxon>
        <taxon>Gossypium</taxon>
    </lineage>
</organism>
<gene>
    <name evidence="1" type="ORF">ES288_D11G174900v1</name>
</gene>
<keyword evidence="2" id="KW-1185">Reference proteome</keyword>
<proteinExistence type="predicted"/>
<evidence type="ECO:0000313" key="2">
    <source>
        <dbReference type="Proteomes" id="UP000323506"/>
    </source>
</evidence>
<accession>A0A5D2ANA6</accession>
<evidence type="ECO:0000313" key="1">
    <source>
        <dbReference type="EMBL" id="TYG45455.1"/>
    </source>
</evidence>
<dbReference type="Proteomes" id="UP000323506">
    <property type="component" value="Chromosome D11"/>
</dbReference>
<name>A0A5D2ANA6_GOSDA</name>
<sequence>MHYDLLLLLVKDNMQTASSNKNIQAETLNLNDLLGSWDPGTTHYREQIDHEKCQLHVSLANRQAIIGGSFPCPSPKPHPP</sequence>